<evidence type="ECO:0000313" key="1">
    <source>
        <dbReference type="EMBL" id="PKQ46754.1"/>
    </source>
</evidence>
<accession>A0A2N3HPG6</accession>
<sequence>MTESEKILIDNILIDDGINKFNTEQVYNDKSLYKLANQTINYKLLQPKASYLIDKINLEKAVLVIKTDSQHKKNVISIQNASAELTNEFDKSF</sequence>
<dbReference type="AlphaFoldDB" id="A0A2N3HPG6"/>
<comment type="caution">
    <text evidence="1">The sequence shown here is derived from an EMBL/GenBank/DDBJ whole genome shotgun (WGS) entry which is preliminary data.</text>
</comment>
<keyword evidence="2" id="KW-1185">Reference proteome</keyword>
<protein>
    <submittedName>
        <fullName evidence="1">Uncharacterized protein</fullName>
    </submittedName>
</protein>
<organism evidence="1 2">
    <name type="scientific">Confluentibacter flavum</name>
    <dbReference type="NCBI Taxonomy" id="1909700"/>
    <lineage>
        <taxon>Bacteria</taxon>
        <taxon>Pseudomonadati</taxon>
        <taxon>Bacteroidota</taxon>
        <taxon>Flavobacteriia</taxon>
        <taxon>Flavobacteriales</taxon>
        <taxon>Flavobacteriaceae</taxon>
        <taxon>Confluentibacter</taxon>
    </lineage>
</organism>
<proteinExistence type="predicted"/>
<dbReference type="EMBL" id="PJEO01000008">
    <property type="protein sequence ID" value="PKQ46754.1"/>
    <property type="molecule type" value="Genomic_DNA"/>
</dbReference>
<reference evidence="1 2" key="1">
    <citation type="submission" date="2017-12" db="EMBL/GenBank/DDBJ databases">
        <title>Confluentibacter flavum sp. nov., isolated from the saline lake.</title>
        <authorList>
            <person name="Yu L."/>
        </authorList>
    </citation>
    <scope>NUCLEOTIDE SEQUENCE [LARGE SCALE GENOMIC DNA]</scope>
    <source>
        <strain evidence="1 2">3B</strain>
    </source>
</reference>
<dbReference type="RefSeq" id="WP_106658091.1">
    <property type="nucleotide sequence ID" value="NZ_PJEO01000008.1"/>
</dbReference>
<dbReference type="Proteomes" id="UP000233435">
    <property type="component" value="Unassembled WGS sequence"/>
</dbReference>
<name>A0A2N3HPG6_9FLAO</name>
<gene>
    <name evidence="1" type="ORF">CSW08_01225</name>
</gene>
<evidence type="ECO:0000313" key="2">
    <source>
        <dbReference type="Proteomes" id="UP000233435"/>
    </source>
</evidence>
<dbReference type="OrthoDB" id="1447022at2"/>